<name>A0ABW4ENP6_9RHOB</name>
<evidence type="ECO:0000259" key="1">
    <source>
        <dbReference type="Pfam" id="PF02602"/>
    </source>
</evidence>
<comment type="caution">
    <text evidence="2">The sequence shown here is derived from an EMBL/GenBank/DDBJ whole genome shotgun (WGS) entry which is preliminary data.</text>
</comment>
<sequence length="228" mass="23649">MPAILLTRPADGAARFADALRARLGDVDIVTAPVLRIEGTGALPDLSDDPVVIFTSVNGVAHGGVAGFGRQALCVGDATAQAAMDAGFDTKSAGGDARDLLAMIAADPPRQPLLHLRGAHATGDLASDLRALGLRARDLVVYDQVAQPLTAQALDLLDGEDGVIVPLFSPRSARAFARQHRGRAPLDVIAISRAAADAAADLPRRSLIVATEPQARAMIDAICNHFTS</sequence>
<evidence type="ECO:0000313" key="3">
    <source>
        <dbReference type="Proteomes" id="UP001597186"/>
    </source>
</evidence>
<dbReference type="SUPFAM" id="SSF69618">
    <property type="entry name" value="HemD-like"/>
    <property type="match status" value="1"/>
</dbReference>
<dbReference type="EC" id="4.2.1.75" evidence="2"/>
<dbReference type="InterPro" id="IPR003754">
    <property type="entry name" value="4pyrrol_synth_uPrphyn_synth"/>
</dbReference>
<keyword evidence="3" id="KW-1185">Reference proteome</keyword>
<accession>A0ABW4ENP6</accession>
<proteinExistence type="predicted"/>
<dbReference type="Pfam" id="PF02602">
    <property type="entry name" value="HEM4"/>
    <property type="match status" value="1"/>
</dbReference>
<dbReference type="CDD" id="cd06578">
    <property type="entry name" value="HemD"/>
    <property type="match status" value="1"/>
</dbReference>
<dbReference type="RefSeq" id="WP_379918908.1">
    <property type="nucleotide sequence ID" value="NZ_JBHUDD010000160.1"/>
</dbReference>
<dbReference type="Proteomes" id="UP001597186">
    <property type="component" value="Unassembled WGS sequence"/>
</dbReference>
<protein>
    <submittedName>
        <fullName evidence="2">Uroporphyrinogen-III synthase</fullName>
        <ecNumber evidence="2">4.2.1.75</ecNumber>
    </submittedName>
</protein>
<feature type="domain" description="Tetrapyrrole biosynthesis uroporphyrinogen III synthase" evidence="1">
    <location>
        <begin position="25"/>
        <end position="219"/>
    </location>
</feature>
<keyword evidence="2" id="KW-0456">Lyase</keyword>
<dbReference type="GO" id="GO:0004852">
    <property type="term" value="F:uroporphyrinogen-III synthase activity"/>
    <property type="evidence" value="ECO:0007669"/>
    <property type="project" value="UniProtKB-EC"/>
</dbReference>
<dbReference type="Gene3D" id="3.40.50.10090">
    <property type="match status" value="2"/>
</dbReference>
<reference evidence="3" key="1">
    <citation type="journal article" date="2019" name="Int. J. Syst. Evol. Microbiol.">
        <title>The Global Catalogue of Microorganisms (GCM) 10K type strain sequencing project: providing services to taxonomists for standard genome sequencing and annotation.</title>
        <authorList>
            <consortium name="The Broad Institute Genomics Platform"/>
            <consortium name="The Broad Institute Genome Sequencing Center for Infectious Disease"/>
            <person name="Wu L."/>
            <person name="Ma J."/>
        </authorList>
    </citation>
    <scope>NUCLEOTIDE SEQUENCE [LARGE SCALE GENOMIC DNA]</scope>
    <source>
        <strain evidence="3">CGMCC 1.12477</strain>
    </source>
</reference>
<evidence type="ECO:0000313" key="2">
    <source>
        <dbReference type="EMBL" id="MFD1511574.1"/>
    </source>
</evidence>
<dbReference type="EMBL" id="JBHUDD010000160">
    <property type="protein sequence ID" value="MFD1511574.1"/>
    <property type="molecule type" value="Genomic_DNA"/>
</dbReference>
<dbReference type="InterPro" id="IPR036108">
    <property type="entry name" value="4pyrrol_syn_uPrphyn_synt_sf"/>
</dbReference>
<organism evidence="2 3">
    <name type="scientific">Lacimonas salitolerans</name>
    <dbReference type="NCBI Taxonomy" id="1323750"/>
    <lineage>
        <taxon>Bacteria</taxon>
        <taxon>Pseudomonadati</taxon>
        <taxon>Pseudomonadota</taxon>
        <taxon>Alphaproteobacteria</taxon>
        <taxon>Rhodobacterales</taxon>
        <taxon>Paracoccaceae</taxon>
        <taxon>Lacimonas</taxon>
    </lineage>
</organism>
<gene>
    <name evidence="2" type="ORF">ACFTOW_19490</name>
</gene>